<evidence type="ECO:0000313" key="3">
    <source>
        <dbReference type="Proteomes" id="UP000243876"/>
    </source>
</evidence>
<reference evidence="3" key="1">
    <citation type="submission" date="2015-02" db="EMBL/GenBank/DDBJ databases">
        <authorList>
            <person name="Gon?alves P."/>
        </authorList>
    </citation>
    <scope>NUCLEOTIDE SEQUENCE [LARGE SCALE GENOMIC DNA]</scope>
</reference>
<dbReference type="Proteomes" id="UP000243876">
    <property type="component" value="Unassembled WGS sequence"/>
</dbReference>
<accession>A0A0D6EKF1</accession>
<gene>
    <name evidence="2" type="primary">SPOSA6832_02070</name>
</gene>
<keyword evidence="1" id="KW-0472">Membrane</keyword>
<evidence type="ECO:0000313" key="2">
    <source>
        <dbReference type="EMBL" id="CEQ40454.1"/>
    </source>
</evidence>
<dbReference type="AlphaFoldDB" id="A0A0D6EKF1"/>
<sequence>MDLYSQRLAEYFAFAYVLRKVVFPVLKSLFENFVVYPFFHRPLATWITDMFYFCLAYTAIGLAGLIGALFEIQLLLWPYVVYLVVAWSASERCLVYLRVTDLFRLNRALNAKKAYEVLESVLAEEDDLNKAWQAHFFPRCHQTNSNIAAGLFGGNCDGMFSKIKEYSYAVRSVSHLSRKGL</sequence>
<proteinExistence type="predicted"/>
<keyword evidence="1" id="KW-0812">Transmembrane</keyword>
<feature type="non-terminal residue" evidence="2">
    <location>
        <position position="1"/>
    </location>
</feature>
<organism evidence="2 3">
    <name type="scientific">Sporidiobolus salmonicolor</name>
    <name type="common">Yeast-like fungus</name>
    <name type="synonym">Sporobolomyces salmonicolor</name>
    <dbReference type="NCBI Taxonomy" id="5005"/>
    <lineage>
        <taxon>Eukaryota</taxon>
        <taxon>Fungi</taxon>
        <taxon>Dikarya</taxon>
        <taxon>Basidiomycota</taxon>
        <taxon>Pucciniomycotina</taxon>
        <taxon>Microbotryomycetes</taxon>
        <taxon>Sporidiobolales</taxon>
        <taxon>Sporidiobolaceae</taxon>
        <taxon>Sporobolomyces</taxon>
    </lineage>
</organism>
<feature type="transmembrane region" description="Helical" evidence="1">
    <location>
        <begin position="76"/>
        <end position="97"/>
    </location>
</feature>
<keyword evidence="3" id="KW-1185">Reference proteome</keyword>
<evidence type="ECO:0000256" key="1">
    <source>
        <dbReference type="SAM" id="Phobius"/>
    </source>
</evidence>
<keyword evidence="1" id="KW-1133">Transmembrane helix</keyword>
<name>A0A0D6EKF1_SPOSA</name>
<feature type="transmembrane region" description="Helical" evidence="1">
    <location>
        <begin position="51"/>
        <end position="70"/>
    </location>
</feature>
<dbReference type="EMBL" id="CENE01000006">
    <property type="protein sequence ID" value="CEQ40454.1"/>
    <property type="molecule type" value="Genomic_DNA"/>
</dbReference>
<protein>
    <submittedName>
        <fullName evidence="2">SPOSA6832_02070-mRNA-1:cds</fullName>
    </submittedName>
</protein>
<dbReference type="OrthoDB" id="2528825at2759"/>